<feature type="signal peptide" evidence="5">
    <location>
        <begin position="1"/>
        <end position="24"/>
    </location>
</feature>
<dbReference type="PANTHER" id="PTHR36220">
    <property type="entry name" value="UNNAMED PRODUCT"/>
    <property type="match status" value="1"/>
</dbReference>
<dbReference type="SMART" id="SM00191">
    <property type="entry name" value="Int_alpha"/>
    <property type="match status" value="6"/>
</dbReference>
<name>B4VQK8_9CYAN</name>
<dbReference type="eggNOG" id="COG4995">
    <property type="taxonomic scope" value="Bacteria"/>
</dbReference>
<evidence type="ECO:0000313" key="8">
    <source>
        <dbReference type="Proteomes" id="UP000003835"/>
    </source>
</evidence>
<dbReference type="Pfam" id="PF05860">
    <property type="entry name" value="TPS"/>
    <property type="match status" value="1"/>
</dbReference>
<dbReference type="STRING" id="118168.MC7420_6312"/>
<feature type="region of interest" description="Disordered" evidence="4">
    <location>
        <begin position="1295"/>
        <end position="1319"/>
    </location>
</feature>
<dbReference type="Pfam" id="PF14312">
    <property type="entry name" value="FG-GAP_2"/>
    <property type="match status" value="4"/>
</dbReference>
<proteinExistence type="predicted"/>
<sequence length="1955" mass="203723">MKGAILLLATLPFLGVTSIQPTQATSIPLKVDKADVPIVPQFNPSSLLTNTSVTQVYSPNTFAKDSIVTKEATRINPPSLIMAQSVTGAGDEVGTMVEQDGNQFNIDGGIFSGDGENLFHSFQYFGLSAGEIANFLSNPEIRNILGRVVSGEASIINGLIQVTGGNSNLFLMNPAGIVFGANASLNVPASFTATTATGIGFAGDQWFNVFSENNYQTLIGNPNQFAFDLAQPATLINAGNLAVSEGHNLTLLAGNTINTGQLTAPGGTITMAAVPESNRVRISQPGQLLSLEIVPQTNVNGEIEPIDPLDLPTLLTGTDESVDTGLTVTDTGQVQLQESGITVSAEAGVAIASGTLDVSHESPGVDSQSVNVFGNKVGVFDATINASGMYGGGTVRLGGDYQGQGSGFNASQTLVSENSVITADAGVQGTGGEVFVWADEVTGFYGTISARGGTEAGDGGFIEVSGQELLIFTGYADAGALNGQPGTLLLDPKNITIGDTNAPLTELFNPNNPTNNQFGYSVAAVGSDILVGDPGDDTQGNNSGAAYLFDGNDGRLLYGFLNPDSDDPAGDQFGFSVAGVGSNVLIGAPGDDIGGESNVGSAYLFTPEGDQWQYLSLSNPTPQAEDQFGFSVAGVGSNLLIGAPGDDHNGKTDAGAAYLFDSSNGSLLKDFFSSNSDNDGQFGYSVAGVENHVLVGAPGERVTINNETKTAGAAYLFKDSDPNNGQRLISPNPTDSGRFGYSVAAMGSQILVGAPSDNLGQGVQGAAYWFNQNGELQNTFSSPNSNNDQFGTSVAAVESAESALGFNVVVSTPGENAVYLYEPLLDADTGRLWQTFPKPPESPTDFGNAVAGVERNVVVGAPGDMNEQGNAYVFGSSFEFNDNRDQSVTIDVATITNITNTGTEIEFQANNDITVNESIITDNQNGTGGSLKLRAGRSIFVNADITTDNGNLILIANDSEAIQDYRDPGDALIEIADGFTLDAGNGDIYLQLDPGEARGDINVFGKIITQTGDLIVEHNNSTGGNVNLGETATINVGGNVDITTAGANILTSGNVSTANGKINFASQGGDVEIQSGGNVSTNTGEINFASQGGDIEIQNGGNVSTNGGEIRFNSQGGTIEVDPAFSLTGETFLSTGAGTGDILFNNRLDGTQNLTLTTGTGNVIFEGQVGSDTPLGNLTIASARNVTAKDAIAATSFTHQSGTGIVNLSDLQLFNGDLELNTSDGLIVGNITATEGNVELSSTNNITVENIATSGGTINLTSEAGTITSGNLNSGGGSVDATASNDLNTENITTSGGTINLTSQAGNATSSDLDSGGSDVNVTANRNLTTEDITTSGGTINLTSQAEAINTGNLNSSAATGGDIIVNAKISITTEAINSSGTEGDGGNVILDPLEDITVNSINAQGGSNGQGGDVDITTQQFFQATGSFTDQNGIDASISTTGGNGGGDITIRHDGGAQEVIEPFVVGNGNTNGTAQAITSGEFTIAPVQSFPGSYTLGNIRIITTDQTSNPPANPPTSFNGNLNNLKKDFQDPLDPLDQPNALDQEPIINADVYKIERYFTQAFEKQLGMEAEKILTLDEIRNRLRSIEVATGVKPAVIYGVFVPSSTKSEMELELMLVTADRDVISKRVSGAKQSDVLSTGQNFRQEIIDGGFGYLDGAKQLYQWLVAPLETELQETGIENLVFILDEGLRSLPIAAIHDGNDFIVRRYSVSLMPSVSLTDTRYANIKTMPVLAMGASDFPDNPLLEQLPAAAAEVSILTNTLWRGQAFINENFTVNNLKAQREEKPFGIIHLATHAEFEPGAPSNSYIQLWDTKVGIDEVRSLGWHDPAVELVVLSACRTALGDPSAELGFAGFAAKAGVKSVLASLWYIEDWGTLPMMAEFYNNLDDAPIKAEAWRRAQMAMIEGKVKYADNQLILSDKAITLPIADANPGNPDLSHPYYWSAFSIVGNPW</sequence>
<dbReference type="HOGENOM" id="CLU_001178_0_0_3"/>
<dbReference type="Proteomes" id="UP000003835">
    <property type="component" value="Unassembled WGS sequence"/>
</dbReference>
<dbReference type="InterPro" id="IPR008638">
    <property type="entry name" value="FhaB/CdiA-like_TPS"/>
</dbReference>
<evidence type="ECO:0000256" key="2">
    <source>
        <dbReference type="ARBA" id="ARBA00022737"/>
    </source>
</evidence>
<dbReference type="Gene3D" id="2.130.10.130">
    <property type="entry name" value="Integrin alpha, N-terminal"/>
    <property type="match status" value="1"/>
</dbReference>
<dbReference type="InterPro" id="IPR011050">
    <property type="entry name" value="Pectin_lyase_fold/virulence"/>
</dbReference>
<protein>
    <submittedName>
        <fullName evidence="7">Haemagglutination activity domain protein</fullName>
    </submittedName>
</protein>
<dbReference type="InterPro" id="IPR013517">
    <property type="entry name" value="FG-GAP"/>
</dbReference>
<dbReference type="NCBIfam" id="TIGR01901">
    <property type="entry name" value="adhes_NPXG"/>
    <property type="match status" value="1"/>
</dbReference>
<dbReference type="SMART" id="SM00912">
    <property type="entry name" value="Haemagg_act"/>
    <property type="match status" value="1"/>
</dbReference>
<evidence type="ECO:0000256" key="5">
    <source>
        <dbReference type="SAM" id="SignalP"/>
    </source>
</evidence>
<gene>
    <name evidence="7" type="ORF">MC7420_6312</name>
</gene>
<dbReference type="InterPro" id="IPR013519">
    <property type="entry name" value="Int_alpha_beta-p"/>
</dbReference>
<feature type="domain" description="Filamentous haemagglutinin FhaB/tRNA nuclease CdiA-like TPS" evidence="6">
    <location>
        <begin position="88"/>
        <end position="202"/>
    </location>
</feature>
<dbReference type="PROSITE" id="PS51470">
    <property type="entry name" value="FG_GAP"/>
    <property type="match status" value="4"/>
</dbReference>
<dbReference type="InterPro" id="IPR028994">
    <property type="entry name" value="Integrin_alpha_N"/>
</dbReference>
<keyword evidence="8" id="KW-1185">Reference proteome</keyword>
<evidence type="ECO:0000259" key="6">
    <source>
        <dbReference type="SMART" id="SM00912"/>
    </source>
</evidence>
<dbReference type="eggNOG" id="COG3595">
    <property type="taxonomic scope" value="Bacteria"/>
</dbReference>
<dbReference type="SUPFAM" id="SSF51126">
    <property type="entry name" value="Pectin lyase-like"/>
    <property type="match status" value="1"/>
</dbReference>
<feature type="chain" id="PRO_5002825316" evidence="5">
    <location>
        <begin position="25"/>
        <end position="1955"/>
    </location>
</feature>
<dbReference type="eggNOG" id="COG2931">
    <property type="taxonomic scope" value="Bacteria"/>
</dbReference>
<evidence type="ECO:0000256" key="3">
    <source>
        <dbReference type="ARBA" id="ARBA00023180"/>
    </source>
</evidence>
<dbReference type="InterPro" id="IPR012334">
    <property type="entry name" value="Pectin_lyas_fold"/>
</dbReference>
<dbReference type="InterPro" id="IPR024983">
    <property type="entry name" value="CHAT_dom"/>
</dbReference>
<keyword evidence="1 5" id="KW-0732">Signal</keyword>
<reference evidence="7 8" key="1">
    <citation type="submission" date="2008-07" db="EMBL/GenBank/DDBJ databases">
        <authorList>
            <person name="Tandeau de Marsac N."/>
            <person name="Ferriera S."/>
            <person name="Johnson J."/>
            <person name="Kravitz S."/>
            <person name="Beeson K."/>
            <person name="Sutton G."/>
            <person name="Rogers Y.-H."/>
            <person name="Friedman R."/>
            <person name="Frazier M."/>
            <person name="Venter J.C."/>
        </authorList>
    </citation>
    <scope>NUCLEOTIDE SEQUENCE [LARGE SCALE GENOMIC DNA]</scope>
    <source>
        <strain evidence="7 8">PCC 7420</strain>
    </source>
</reference>
<keyword evidence="3" id="KW-0325">Glycoprotein</keyword>
<dbReference type="eggNOG" id="COG3210">
    <property type="taxonomic scope" value="Bacteria"/>
</dbReference>
<accession>B4VQK8</accession>
<dbReference type="Gene3D" id="2.160.20.10">
    <property type="entry name" value="Single-stranded right-handed beta-helix, Pectin lyase-like"/>
    <property type="match status" value="2"/>
</dbReference>
<evidence type="ECO:0000256" key="1">
    <source>
        <dbReference type="ARBA" id="ARBA00022729"/>
    </source>
</evidence>
<dbReference type="EMBL" id="DS989848">
    <property type="protein sequence ID" value="EDX75657.1"/>
    <property type="molecule type" value="Genomic_DNA"/>
</dbReference>
<evidence type="ECO:0000256" key="4">
    <source>
        <dbReference type="SAM" id="MobiDB-lite"/>
    </source>
</evidence>
<dbReference type="PANTHER" id="PTHR36220:SF1">
    <property type="entry name" value="GAMMA TUBULIN COMPLEX COMPONENT C-TERMINAL DOMAIN-CONTAINING PROTEIN"/>
    <property type="match status" value="1"/>
</dbReference>
<keyword evidence="2" id="KW-0677">Repeat</keyword>
<dbReference type="Pfam" id="PF12770">
    <property type="entry name" value="CHAT"/>
    <property type="match status" value="1"/>
</dbReference>
<evidence type="ECO:0000313" key="7">
    <source>
        <dbReference type="EMBL" id="EDX75657.1"/>
    </source>
</evidence>
<organism evidence="7 8">
    <name type="scientific">Coleofasciculus chthonoplastes PCC 7420</name>
    <dbReference type="NCBI Taxonomy" id="118168"/>
    <lineage>
        <taxon>Bacteria</taxon>
        <taxon>Bacillati</taxon>
        <taxon>Cyanobacteriota</taxon>
        <taxon>Cyanophyceae</taxon>
        <taxon>Coleofasciculales</taxon>
        <taxon>Coleofasciculaceae</taxon>
        <taxon>Coleofasciculus</taxon>
    </lineage>
</organism>